<organism evidence="7 8">
    <name type="scientific">Stegodyphus mimosarum</name>
    <name type="common">African social velvet spider</name>
    <dbReference type="NCBI Taxonomy" id="407821"/>
    <lineage>
        <taxon>Eukaryota</taxon>
        <taxon>Metazoa</taxon>
        <taxon>Ecdysozoa</taxon>
        <taxon>Arthropoda</taxon>
        <taxon>Chelicerata</taxon>
        <taxon>Arachnida</taxon>
        <taxon>Araneae</taxon>
        <taxon>Araneomorphae</taxon>
        <taxon>Entelegynae</taxon>
        <taxon>Eresoidea</taxon>
        <taxon>Eresidae</taxon>
        <taxon>Stegodyphus</taxon>
    </lineage>
</organism>
<comment type="similarity">
    <text evidence="2">Belongs to the WD repeat DDB2/WDR76 family.</text>
</comment>
<evidence type="ECO:0000256" key="3">
    <source>
        <dbReference type="ARBA" id="ARBA00021234"/>
    </source>
</evidence>
<keyword evidence="5" id="KW-0677">Repeat</keyword>
<dbReference type="EMBL" id="KK113389">
    <property type="protein sequence ID" value="KFM60083.1"/>
    <property type="molecule type" value="Genomic_DNA"/>
</dbReference>
<dbReference type="InterPro" id="IPR050853">
    <property type="entry name" value="WD_repeat_DNA-damage-binding"/>
</dbReference>
<dbReference type="AlphaFoldDB" id="A0A087T4P4"/>
<evidence type="ECO:0000256" key="6">
    <source>
        <dbReference type="PROSITE-ProRule" id="PRU00221"/>
    </source>
</evidence>
<feature type="non-terminal residue" evidence="7">
    <location>
        <position position="245"/>
    </location>
</feature>
<dbReference type="Proteomes" id="UP000054359">
    <property type="component" value="Unassembled WGS sequence"/>
</dbReference>
<evidence type="ECO:0000256" key="1">
    <source>
        <dbReference type="ARBA" id="ARBA00002530"/>
    </source>
</evidence>
<dbReference type="STRING" id="407821.A0A087T4P4"/>
<dbReference type="PANTHER" id="PTHR14773:SF0">
    <property type="entry name" value="WD REPEAT-CONTAINING PROTEIN 76"/>
    <property type="match status" value="1"/>
</dbReference>
<dbReference type="Gene3D" id="2.130.10.10">
    <property type="entry name" value="YVTN repeat-like/Quinoprotein amine dehydrogenase"/>
    <property type="match status" value="1"/>
</dbReference>
<reference evidence="7 8" key="1">
    <citation type="submission" date="2013-11" db="EMBL/GenBank/DDBJ databases">
        <title>Genome sequencing of Stegodyphus mimosarum.</title>
        <authorList>
            <person name="Bechsgaard J."/>
        </authorList>
    </citation>
    <scope>NUCLEOTIDE SEQUENCE [LARGE SCALE GENOMIC DNA]</scope>
</reference>
<dbReference type="GO" id="GO:0003677">
    <property type="term" value="F:DNA binding"/>
    <property type="evidence" value="ECO:0007669"/>
    <property type="project" value="TreeGrafter"/>
</dbReference>
<evidence type="ECO:0000256" key="2">
    <source>
        <dbReference type="ARBA" id="ARBA00005434"/>
    </source>
</evidence>
<dbReference type="InterPro" id="IPR036322">
    <property type="entry name" value="WD40_repeat_dom_sf"/>
</dbReference>
<dbReference type="GO" id="GO:0005634">
    <property type="term" value="C:nucleus"/>
    <property type="evidence" value="ECO:0007669"/>
    <property type="project" value="TreeGrafter"/>
</dbReference>
<proteinExistence type="inferred from homology"/>
<dbReference type="InterPro" id="IPR001680">
    <property type="entry name" value="WD40_rpt"/>
</dbReference>
<evidence type="ECO:0000256" key="5">
    <source>
        <dbReference type="ARBA" id="ARBA00022737"/>
    </source>
</evidence>
<gene>
    <name evidence="7" type="ORF">X975_27162</name>
</gene>
<protein>
    <recommendedName>
        <fullName evidence="3">WD repeat-containing protein 76</fullName>
    </recommendedName>
</protein>
<evidence type="ECO:0000313" key="8">
    <source>
        <dbReference type="Proteomes" id="UP000054359"/>
    </source>
</evidence>
<sequence>MILSCSYDGSVRSGDLENRVFSEVYVDEYSSCSYFDFLSPTSLIVGKKSGCIAVVDFRNRKSSAKSHECHEHPIKTVSIHPVNKNYFITAMNRGTVSLWDLRKLQEKPVASITHHKKSANSAYFSPVTGNSILTTSLDDSLCLFDSSNLTESLPLKKSVRHNNFTGRWLSIFRATWLPETDDIFVVGSMEQPRRIQIFNDNMKNIYNFMDEDLSSITSVNRFHPSKSVLAGGNSSGKVFVFVDSQ</sequence>
<dbReference type="InterPro" id="IPR015943">
    <property type="entry name" value="WD40/YVTN_repeat-like_dom_sf"/>
</dbReference>
<keyword evidence="4 6" id="KW-0853">WD repeat</keyword>
<dbReference type="OrthoDB" id="9890280at2759"/>
<dbReference type="SMART" id="SM00320">
    <property type="entry name" value="WD40"/>
    <property type="match status" value="2"/>
</dbReference>
<evidence type="ECO:0000313" key="7">
    <source>
        <dbReference type="EMBL" id="KFM60083.1"/>
    </source>
</evidence>
<evidence type="ECO:0000256" key="4">
    <source>
        <dbReference type="ARBA" id="ARBA00022574"/>
    </source>
</evidence>
<comment type="function">
    <text evidence="1">Specifically binds 5-hydroxymethylcytosine (5hmC), suggesting that it acts as a specific reader of 5hmC.</text>
</comment>
<dbReference type="GO" id="GO:2000001">
    <property type="term" value="P:regulation of DNA damage checkpoint"/>
    <property type="evidence" value="ECO:0007669"/>
    <property type="project" value="TreeGrafter"/>
</dbReference>
<dbReference type="PROSITE" id="PS50082">
    <property type="entry name" value="WD_REPEATS_2"/>
    <property type="match status" value="1"/>
</dbReference>
<keyword evidence="8" id="KW-1185">Reference proteome</keyword>
<feature type="repeat" description="WD" evidence="6">
    <location>
        <begin position="67"/>
        <end position="102"/>
    </location>
</feature>
<accession>A0A087T4P4</accession>
<dbReference type="SUPFAM" id="SSF50978">
    <property type="entry name" value="WD40 repeat-like"/>
    <property type="match status" value="1"/>
</dbReference>
<name>A0A087T4P4_STEMI</name>
<dbReference type="PANTHER" id="PTHR14773">
    <property type="entry name" value="WD REPEAT-CONTAINING PROTEIN 76"/>
    <property type="match status" value="1"/>
</dbReference>